<dbReference type="Gene3D" id="1.10.10.60">
    <property type="entry name" value="Homeodomain-like"/>
    <property type="match status" value="1"/>
</dbReference>
<name>A0AAE0ZTN7_9GAST</name>
<organism evidence="1 2">
    <name type="scientific">Elysia crispata</name>
    <name type="common">lettuce slug</name>
    <dbReference type="NCBI Taxonomy" id="231223"/>
    <lineage>
        <taxon>Eukaryota</taxon>
        <taxon>Metazoa</taxon>
        <taxon>Spiralia</taxon>
        <taxon>Lophotrochozoa</taxon>
        <taxon>Mollusca</taxon>
        <taxon>Gastropoda</taxon>
        <taxon>Heterobranchia</taxon>
        <taxon>Euthyneura</taxon>
        <taxon>Panpulmonata</taxon>
        <taxon>Sacoglossa</taxon>
        <taxon>Placobranchoidea</taxon>
        <taxon>Plakobranchidae</taxon>
        <taxon>Elysia</taxon>
    </lineage>
</organism>
<gene>
    <name evidence="1" type="ORF">RRG08_014762</name>
</gene>
<dbReference type="Proteomes" id="UP001283361">
    <property type="component" value="Unassembled WGS sequence"/>
</dbReference>
<proteinExistence type="predicted"/>
<evidence type="ECO:0000313" key="2">
    <source>
        <dbReference type="Proteomes" id="UP001283361"/>
    </source>
</evidence>
<evidence type="ECO:0000313" key="1">
    <source>
        <dbReference type="EMBL" id="KAK3775419.1"/>
    </source>
</evidence>
<dbReference type="AlphaFoldDB" id="A0AAE0ZTN7"/>
<accession>A0AAE0ZTN7</accession>
<protein>
    <submittedName>
        <fullName evidence="1">Uncharacterized protein</fullName>
    </submittedName>
</protein>
<comment type="caution">
    <text evidence="1">The sequence shown here is derived from an EMBL/GenBank/DDBJ whole genome shotgun (WGS) entry which is preliminary data.</text>
</comment>
<dbReference type="EMBL" id="JAWDGP010003324">
    <property type="protein sequence ID" value="KAK3775419.1"/>
    <property type="molecule type" value="Genomic_DNA"/>
</dbReference>
<dbReference type="SUPFAM" id="SSF46689">
    <property type="entry name" value="Homeodomain-like"/>
    <property type="match status" value="1"/>
</dbReference>
<dbReference type="InterPro" id="IPR009057">
    <property type="entry name" value="Homeodomain-like_sf"/>
</dbReference>
<sequence length="84" mass="9405">MKRAQQAKHDDVESELFMWFCSMRGNNVPLNGPPIKSKAIAKNLRKTDWKSMMGGFPPSKQDATSSSKTFVVKANALISGRNQY</sequence>
<reference evidence="1" key="1">
    <citation type="journal article" date="2023" name="G3 (Bethesda)">
        <title>A reference genome for the long-term kleptoplast-retaining sea slug Elysia crispata morphotype clarki.</title>
        <authorList>
            <person name="Eastman K.E."/>
            <person name="Pendleton A.L."/>
            <person name="Shaikh M.A."/>
            <person name="Suttiyut T."/>
            <person name="Ogas R."/>
            <person name="Tomko P."/>
            <person name="Gavelis G."/>
            <person name="Widhalm J.R."/>
            <person name="Wisecaver J.H."/>
        </authorList>
    </citation>
    <scope>NUCLEOTIDE SEQUENCE</scope>
    <source>
        <strain evidence="1">ECLA1</strain>
    </source>
</reference>
<keyword evidence="2" id="KW-1185">Reference proteome</keyword>